<evidence type="ECO:0000313" key="3">
    <source>
        <dbReference type="Proteomes" id="UP000076630"/>
    </source>
</evidence>
<comment type="caution">
    <text evidence="2">The sequence shown here is derived from an EMBL/GenBank/DDBJ whole genome shotgun (WGS) entry which is preliminary data.</text>
</comment>
<evidence type="ECO:0000313" key="2">
    <source>
        <dbReference type="EMBL" id="KZE82020.1"/>
    </source>
</evidence>
<keyword evidence="3" id="KW-1185">Reference proteome</keyword>
<dbReference type="OrthoDB" id="1440535at2"/>
<evidence type="ECO:0000256" key="1">
    <source>
        <dbReference type="SAM" id="SignalP"/>
    </source>
</evidence>
<dbReference type="Proteomes" id="UP000076630">
    <property type="component" value="Unassembled WGS sequence"/>
</dbReference>
<dbReference type="EMBL" id="LQNU01000049">
    <property type="protein sequence ID" value="KZE82020.1"/>
    <property type="molecule type" value="Genomic_DNA"/>
</dbReference>
<proteinExistence type="predicted"/>
<accession>A0A163ZLI0</accession>
<sequence length="203" mass="23726">MYKKIFAIVAFFSLCTMNAQEMTFSQKVGKLMELVTAENVDNNQVREILKTLAIAPKEMKEGAMDYSIYDDFEGDTLYYIPYKTADEPRYSVEKLKQGDKLFYTLQFLISSEYTKDPLGKVTYKDKDYLYNTTIEDLMPYCTTPMSYKNGKGNNPESPLLSCVYTNPNSKRKLMYWVVCENKIGDKEKNRVKEIKIQSQELWR</sequence>
<dbReference type="AlphaFoldDB" id="A0A163ZLI0"/>
<name>A0A163ZLI0_9FLAO</name>
<organism evidence="2 3">
    <name type="scientific">Myroides marinus</name>
    <dbReference type="NCBI Taxonomy" id="703342"/>
    <lineage>
        <taxon>Bacteria</taxon>
        <taxon>Pseudomonadati</taxon>
        <taxon>Bacteroidota</taxon>
        <taxon>Flavobacteriia</taxon>
        <taxon>Flavobacteriales</taxon>
        <taxon>Flavobacteriaceae</taxon>
        <taxon>Myroides</taxon>
    </lineage>
</organism>
<feature type="chain" id="PRO_5007848316" evidence="1">
    <location>
        <begin position="20"/>
        <end position="203"/>
    </location>
</feature>
<protein>
    <submittedName>
        <fullName evidence="2">Uncharacterized protein</fullName>
    </submittedName>
</protein>
<reference evidence="2 3" key="1">
    <citation type="submission" date="2016-01" db="EMBL/GenBank/DDBJ databases">
        <title>Whole genome sequencing of Myroides marinus L41.</title>
        <authorList>
            <person name="Hong K.W."/>
        </authorList>
    </citation>
    <scope>NUCLEOTIDE SEQUENCE [LARGE SCALE GENOMIC DNA]</scope>
    <source>
        <strain evidence="2 3">L41</strain>
    </source>
</reference>
<keyword evidence="1" id="KW-0732">Signal</keyword>
<feature type="signal peptide" evidence="1">
    <location>
        <begin position="1"/>
        <end position="19"/>
    </location>
</feature>
<gene>
    <name evidence="2" type="ORF">AV926_07780</name>
</gene>
<dbReference type="RefSeq" id="WP_038984606.1">
    <property type="nucleotide sequence ID" value="NZ_JACAJS010000009.1"/>
</dbReference>